<feature type="compositionally biased region" description="Basic and acidic residues" evidence="7">
    <location>
        <begin position="767"/>
        <end position="783"/>
    </location>
</feature>
<dbReference type="STRING" id="634498.mru_2182"/>
<evidence type="ECO:0000313" key="9">
    <source>
        <dbReference type="EMBL" id="ADC48032.1"/>
    </source>
</evidence>
<evidence type="ECO:0000256" key="2">
    <source>
        <dbReference type="ARBA" id="ARBA00010488"/>
    </source>
</evidence>
<protein>
    <submittedName>
        <fullName evidence="9">Glycosyl transferase GT2 family/CDP-glycerol:poly(Glycerophosphate) glycerophosphotransferase</fullName>
    </submittedName>
</protein>
<name>D3E1E7_METRM</name>
<dbReference type="CDD" id="cd00761">
    <property type="entry name" value="Glyco_tranf_GTA_type"/>
    <property type="match status" value="1"/>
</dbReference>
<organism evidence="9 10">
    <name type="scientific">Methanobrevibacter ruminantium (strain ATCC 35063 / DSM 1093 / JCM 13430 / OCM 146 / M1)</name>
    <name type="common">Methanobacterium ruminantium</name>
    <dbReference type="NCBI Taxonomy" id="634498"/>
    <lineage>
        <taxon>Archaea</taxon>
        <taxon>Methanobacteriati</taxon>
        <taxon>Methanobacteriota</taxon>
        <taxon>Methanomada group</taxon>
        <taxon>Methanobacteria</taxon>
        <taxon>Methanobacteriales</taxon>
        <taxon>Methanobacteriaceae</taxon>
        <taxon>Methanobrevibacter</taxon>
    </lineage>
</organism>
<dbReference type="PANTHER" id="PTHR37316">
    <property type="entry name" value="TEICHOIC ACID GLYCEROL-PHOSPHATE PRIMASE"/>
    <property type="match status" value="1"/>
</dbReference>
<dbReference type="GO" id="GO:0047355">
    <property type="term" value="F:CDP-glycerol glycerophosphotransferase activity"/>
    <property type="evidence" value="ECO:0007669"/>
    <property type="project" value="InterPro"/>
</dbReference>
<dbReference type="EMBL" id="CP001719">
    <property type="protein sequence ID" value="ADC48032.1"/>
    <property type="molecule type" value="Genomic_DNA"/>
</dbReference>
<dbReference type="InterPro" id="IPR029044">
    <property type="entry name" value="Nucleotide-diphossugar_trans"/>
</dbReference>
<accession>D3E1E7</accession>
<reference evidence="9 10" key="1">
    <citation type="journal article" date="2010" name="PLoS ONE">
        <title>The genome sequence of the rumen methanogen Methanobrevibacter ruminantium reveals new possibilities for controlling ruminant methane emissions.</title>
        <authorList>
            <person name="Leahy S.C."/>
            <person name="Kelly W.J."/>
            <person name="Altermann E."/>
            <person name="Ronimus R.S."/>
            <person name="Yeoman C.J."/>
            <person name="Pacheco D.M."/>
            <person name="Li D."/>
            <person name="Kong Z."/>
            <person name="McTavish S."/>
            <person name="Sang C."/>
            <person name="Lambie S.C."/>
            <person name="Janssen P.H."/>
            <person name="Dey D."/>
            <person name="Attwood G.T."/>
        </authorList>
    </citation>
    <scope>NUCLEOTIDE SEQUENCE [LARGE SCALE GENOMIC DNA]</scope>
    <source>
        <strain evidence="10">ATCC 35063 / DSM 1093 / JCM 13430 / OCM 146 / M1</strain>
    </source>
</reference>
<keyword evidence="3" id="KW-1003">Cell membrane</keyword>
<comment type="subcellular location">
    <subcellularLocation>
        <location evidence="1">Cell membrane</location>
        <topology evidence="1">Peripheral membrane protein</topology>
    </subcellularLocation>
</comment>
<comment type="similarity">
    <text evidence="2">Belongs to the CDP-glycerol glycerophosphotransferase family.</text>
</comment>
<dbReference type="eggNOG" id="arCOG04827">
    <property type="taxonomic scope" value="Archaea"/>
</dbReference>
<feature type="domain" description="Glycosyltransferase 2-like" evidence="8">
    <location>
        <begin position="6"/>
        <end position="151"/>
    </location>
</feature>
<dbReference type="CAZy" id="GT2">
    <property type="family name" value="Glycosyltransferase Family 2"/>
</dbReference>
<keyword evidence="5" id="KW-0777">Teichoic acid biosynthesis</keyword>
<sequence length="1224" mass="145910">MKTRVSVIIPIYNVYEFLEECLESVVNQTINDMELTDGYERNLQIILIDDGSTDSSPIIAKEYAQNYENIEYHHEVNQGLGHARNYGCEFAEGDYIIFLDSDDKLSPNAYEWMYKTAIRNDSDMTIGGFWRFNSKKYKISNINKIAFNGNKEKTHISESPELFYDTTAWNKLIKHSFWKKHNFQFPEGILYEDIPVTIPMHFLANNVSIVYENCYLWRIREGKSKSITQTTTEIKNLEDRLYVMGLVDKFFDENVDDERLRHVKTMKWLKTDLLIFIRKLRSMDKEQGYKIMSLIRDYIQNNIDADEFKYLNEYERLKYEYLMDDEIDKIVSILNFKAENIKETKVYQKNGHIMFNADKEVFKQSPFYIDQYIRERYNRKYIQDIEIRDDGFLIRGFMLIPGLDIKNFKDREHRFHLTNANSHKKIKIDSEDVETGNISSFNIRFGRGFSYDAAGYKIFIPFSKICDDEDFFGENRISVDFKLNGIYQSPFLSYEKKELCQNFFLGYAKKDIRQKTNMKAVIYKNTYFLIRYTLKDEIIIEALPLKNYFKEIRLDENVLKLDSDHIGNLYIYYEADSINEEEKIAFEYDNEDKSYQIDIRKLKKKPGKILCDGENSIYKSKELILLDSKYGQCLISTLNDYYLDIYYFDSLTQVLDIRQNRDRIDIDAKLYSNRFNETRSTYKADRIKTAKLYFKDDSSKENYILSDGMIDRQTGDIKFSIDFSNKEITKNLYEKIHDLYVEYAYDETSTEEEAIVNKEVDESEYDSVSKEEKENNKIEKTENEPVPVEGRNNKINEESRFSTELYLFKGDDKTISKSYYEYKVYHDLKGFLKLKVLKRWPVYEDTPGKRLKHSQISYKLFSKLPINKKRIMFESIWGGKYSCNPRYLYEYIDENYPHYECIWSFKDEHYPIKGNGKCVRRSSLKYLYYLATSKYLINNVNFKKHFIKRKGQVEIQTMHGTPLKTIGLDAPGEFPTKKSQKDYIKKNKNWDYLTVQSDYVAEISRTCFKYEKDFLKFGYPRTDILYTKNNKEDIQSIKERMGLPSDKKVILYAPTWRFKNNFDLMLDLKSFKESLKDEYILILRLHHFSAGGWKQPLDDDFVYDFSGYGSIEELYLISDILITDYSSVMFDYAILDRPIILFAYDLEEYDEKLRGFYMDIESNKPGPILHSSKEVEEAILNIEKTEMKYKDLRRSFKERFNQYECENSSEKIFNKVIDKKKNKK</sequence>
<dbReference type="InterPro" id="IPR043148">
    <property type="entry name" value="TagF_C"/>
</dbReference>
<gene>
    <name evidence="9" type="ordered locus">mru_2182</name>
</gene>
<dbReference type="AlphaFoldDB" id="D3E1E7"/>
<dbReference type="KEGG" id="mru:mru_2182"/>
<keyword evidence="4 9" id="KW-0808">Transferase</keyword>
<evidence type="ECO:0000256" key="3">
    <source>
        <dbReference type="ARBA" id="ARBA00022475"/>
    </source>
</evidence>
<dbReference type="GeneID" id="25394045"/>
<evidence type="ECO:0000313" key="10">
    <source>
        <dbReference type="Proteomes" id="UP000008680"/>
    </source>
</evidence>
<dbReference type="OrthoDB" id="77671at2157"/>
<proteinExistence type="inferred from homology"/>
<dbReference type="Gene3D" id="3.40.50.11820">
    <property type="match status" value="1"/>
</dbReference>
<dbReference type="InterPro" id="IPR043149">
    <property type="entry name" value="TagF_N"/>
</dbReference>
<dbReference type="RefSeq" id="WP_012956980.1">
    <property type="nucleotide sequence ID" value="NC_013790.1"/>
</dbReference>
<keyword evidence="6" id="KW-0472">Membrane</keyword>
<dbReference type="GO" id="GO:0005886">
    <property type="term" value="C:plasma membrane"/>
    <property type="evidence" value="ECO:0007669"/>
    <property type="project" value="UniProtKB-SubCell"/>
</dbReference>
<dbReference type="SUPFAM" id="SSF53448">
    <property type="entry name" value="Nucleotide-diphospho-sugar transferases"/>
    <property type="match status" value="1"/>
</dbReference>
<evidence type="ECO:0000256" key="1">
    <source>
        <dbReference type="ARBA" id="ARBA00004202"/>
    </source>
</evidence>
<feature type="region of interest" description="Disordered" evidence="7">
    <location>
        <begin position="761"/>
        <end position="791"/>
    </location>
</feature>
<keyword evidence="10" id="KW-1185">Reference proteome</keyword>
<dbReference type="InterPro" id="IPR051612">
    <property type="entry name" value="Teichoic_Acid_Biosynth"/>
</dbReference>
<evidence type="ECO:0000259" key="8">
    <source>
        <dbReference type="Pfam" id="PF00535"/>
    </source>
</evidence>
<dbReference type="Proteomes" id="UP000008680">
    <property type="component" value="Chromosome"/>
</dbReference>
<dbReference type="PANTHER" id="PTHR37316:SF3">
    <property type="entry name" value="TEICHOIC ACID GLYCEROL-PHOSPHATE TRANSFERASE"/>
    <property type="match status" value="1"/>
</dbReference>
<dbReference type="PATRIC" id="fig|634498.28.peg.2183"/>
<evidence type="ECO:0000256" key="5">
    <source>
        <dbReference type="ARBA" id="ARBA00022944"/>
    </source>
</evidence>
<dbReference type="SUPFAM" id="SSF53756">
    <property type="entry name" value="UDP-Glycosyltransferase/glycogen phosphorylase"/>
    <property type="match status" value="1"/>
</dbReference>
<dbReference type="InterPro" id="IPR001173">
    <property type="entry name" value="Glyco_trans_2-like"/>
</dbReference>
<dbReference type="Gene3D" id="3.40.50.12580">
    <property type="match status" value="1"/>
</dbReference>
<dbReference type="eggNOG" id="arCOG01381">
    <property type="taxonomic scope" value="Archaea"/>
</dbReference>
<evidence type="ECO:0000256" key="6">
    <source>
        <dbReference type="ARBA" id="ARBA00023136"/>
    </source>
</evidence>
<dbReference type="InterPro" id="IPR007554">
    <property type="entry name" value="Glycerophosphate_synth"/>
</dbReference>
<dbReference type="Gene3D" id="3.90.550.10">
    <property type="entry name" value="Spore Coat Polysaccharide Biosynthesis Protein SpsA, Chain A"/>
    <property type="match status" value="1"/>
</dbReference>
<dbReference type="Pfam" id="PF04464">
    <property type="entry name" value="Glyphos_transf"/>
    <property type="match status" value="1"/>
</dbReference>
<dbReference type="HOGENOM" id="CLU_003394_1_0_2"/>
<evidence type="ECO:0000256" key="4">
    <source>
        <dbReference type="ARBA" id="ARBA00022679"/>
    </source>
</evidence>
<dbReference type="Pfam" id="PF00535">
    <property type="entry name" value="Glycos_transf_2"/>
    <property type="match status" value="1"/>
</dbReference>
<evidence type="ECO:0000256" key="7">
    <source>
        <dbReference type="SAM" id="MobiDB-lite"/>
    </source>
</evidence>